<gene>
    <name evidence="1" type="ORF">RUMHYD_00653</name>
</gene>
<dbReference type="AlphaFoldDB" id="C0CII9"/>
<dbReference type="RefSeq" id="WP_005946029.1">
    <property type="nucleotide sequence ID" value="NZ_CP136423.1"/>
</dbReference>
<reference evidence="1 2" key="1">
    <citation type="submission" date="2009-01" db="EMBL/GenBank/DDBJ databases">
        <authorList>
            <person name="Fulton L."/>
            <person name="Clifton S."/>
            <person name="Fulton B."/>
            <person name="Xu J."/>
            <person name="Minx P."/>
            <person name="Pepin K.H."/>
            <person name="Johnson M."/>
            <person name="Bhonagiri V."/>
            <person name="Nash W.E."/>
            <person name="Mardis E.R."/>
            <person name="Wilson R.K."/>
        </authorList>
    </citation>
    <scope>NUCLEOTIDE SEQUENCE [LARGE SCALE GENOMIC DNA]</scope>
    <source>
        <strain evidence="2">DSM 10507 / JCM 14656 / S5a33</strain>
    </source>
</reference>
<dbReference type="Proteomes" id="UP000003100">
    <property type="component" value="Unassembled WGS sequence"/>
</dbReference>
<dbReference type="Pfam" id="PF02082">
    <property type="entry name" value="Rrf2"/>
    <property type="match status" value="1"/>
</dbReference>
<dbReference type="HOGENOM" id="CLU_107144_4_2_9"/>
<evidence type="ECO:0000313" key="2">
    <source>
        <dbReference type="Proteomes" id="UP000003100"/>
    </source>
</evidence>
<proteinExistence type="predicted"/>
<protein>
    <recommendedName>
        <fullName evidence="3">HTH-type transcriptional regulator ywnA</fullName>
    </recommendedName>
</protein>
<dbReference type="GeneID" id="86821882"/>
<dbReference type="EMBL" id="ACBZ01000023">
    <property type="protein sequence ID" value="EEG50487.1"/>
    <property type="molecule type" value="Genomic_DNA"/>
</dbReference>
<dbReference type="InterPro" id="IPR036388">
    <property type="entry name" value="WH-like_DNA-bd_sf"/>
</dbReference>
<dbReference type="eggNOG" id="COG1959">
    <property type="taxonomic scope" value="Bacteria"/>
</dbReference>
<dbReference type="PROSITE" id="PS51197">
    <property type="entry name" value="HTH_RRF2_2"/>
    <property type="match status" value="1"/>
</dbReference>
<dbReference type="Gene3D" id="1.10.10.10">
    <property type="entry name" value="Winged helix-like DNA-binding domain superfamily/Winged helix DNA-binding domain"/>
    <property type="match status" value="1"/>
</dbReference>
<evidence type="ECO:0000313" key="1">
    <source>
        <dbReference type="EMBL" id="EEG50487.1"/>
    </source>
</evidence>
<reference evidence="1 2" key="2">
    <citation type="submission" date="2009-02" db="EMBL/GenBank/DDBJ databases">
        <title>Draft genome sequence of Blautia hydrogenotrophica DSM 10507 (Ruminococcus hydrogenotrophicus DSM 10507).</title>
        <authorList>
            <person name="Sudarsanam P."/>
            <person name="Ley R."/>
            <person name="Guruge J."/>
            <person name="Turnbaugh P.J."/>
            <person name="Mahowald M."/>
            <person name="Liep D."/>
            <person name="Gordon J."/>
        </authorList>
    </citation>
    <scope>NUCLEOTIDE SEQUENCE [LARGE SCALE GENOMIC DNA]</scope>
    <source>
        <strain evidence="2">DSM 10507 / JCM 14656 / S5a33</strain>
    </source>
</reference>
<sequence length="157" mass="17871">MRLNTKYSIALHCLVFLAEYGDQMKVTSEVLARSTGCNPVIIRNILGALQRENFVTIARGVGGAHLNTDPKKLTVWQVYQAVEPEGLEHFMNLHPHPSGKCPVGRRIAEVLSHPYQQIEEAIQQTMENITLQQLLDCYHDNDDIHFDYEPDKDELES</sequence>
<comment type="caution">
    <text evidence="1">The sequence shown here is derived from an EMBL/GenBank/DDBJ whole genome shotgun (WGS) entry which is preliminary data.</text>
</comment>
<dbReference type="InterPro" id="IPR036390">
    <property type="entry name" value="WH_DNA-bd_sf"/>
</dbReference>
<keyword evidence="2" id="KW-1185">Reference proteome</keyword>
<accession>C0CII9</accession>
<name>C0CII9_BLAHS</name>
<dbReference type="PATRIC" id="fig|476272.21.peg.3659"/>
<dbReference type="GO" id="GO:0003700">
    <property type="term" value="F:DNA-binding transcription factor activity"/>
    <property type="evidence" value="ECO:0007669"/>
    <property type="project" value="TreeGrafter"/>
</dbReference>
<dbReference type="GO" id="GO:0005829">
    <property type="term" value="C:cytosol"/>
    <property type="evidence" value="ECO:0007669"/>
    <property type="project" value="TreeGrafter"/>
</dbReference>
<dbReference type="PANTHER" id="PTHR33221">
    <property type="entry name" value="WINGED HELIX-TURN-HELIX TRANSCRIPTIONAL REGULATOR, RRF2 FAMILY"/>
    <property type="match status" value="1"/>
</dbReference>
<organism evidence="1 2">
    <name type="scientific">Blautia hydrogenotrophica (strain DSM 10507 / JCM 14656 / S5a33)</name>
    <name type="common">Ruminococcus hydrogenotrophicus</name>
    <dbReference type="NCBI Taxonomy" id="476272"/>
    <lineage>
        <taxon>Bacteria</taxon>
        <taxon>Bacillati</taxon>
        <taxon>Bacillota</taxon>
        <taxon>Clostridia</taxon>
        <taxon>Lachnospirales</taxon>
        <taxon>Lachnospiraceae</taxon>
        <taxon>Blautia</taxon>
    </lineage>
</organism>
<dbReference type="SUPFAM" id="SSF46785">
    <property type="entry name" value="Winged helix' DNA-binding domain"/>
    <property type="match status" value="1"/>
</dbReference>
<dbReference type="InterPro" id="IPR000944">
    <property type="entry name" value="Tscrpt_reg_Rrf2"/>
</dbReference>
<dbReference type="PANTHER" id="PTHR33221:SF15">
    <property type="entry name" value="HTH-TYPE TRANSCRIPTIONAL REGULATOR YWGB-RELATED"/>
    <property type="match status" value="1"/>
</dbReference>
<evidence type="ECO:0008006" key="3">
    <source>
        <dbReference type="Google" id="ProtNLM"/>
    </source>
</evidence>